<dbReference type="AlphaFoldDB" id="A0A5N6T0X0"/>
<organism evidence="2 3">
    <name type="scientific">Aspergillus pseudotamarii</name>
    <dbReference type="NCBI Taxonomy" id="132259"/>
    <lineage>
        <taxon>Eukaryota</taxon>
        <taxon>Fungi</taxon>
        <taxon>Dikarya</taxon>
        <taxon>Ascomycota</taxon>
        <taxon>Pezizomycotina</taxon>
        <taxon>Eurotiomycetes</taxon>
        <taxon>Eurotiomycetidae</taxon>
        <taxon>Eurotiales</taxon>
        <taxon>Aspergillaceae</taxon>
        <taxon>Aspergillus</taxon>
        <taxon>Aspergillus subgen. Circumdati</taxon>
    </lineage>
</organism>
<keyword evidence="1" id="KW-1133">Transmembrane helix</keyword>
<reference evidence="2 3" key="1">
    <citation type="submission" date="2019-04" db="EMBL/GenBank/DDBJ databases">
        <title>Friends and foes A comparative genomics study of 23 Aspergillus species from section Flavi.</title>
        <authorList>
            <consortium name="DOE Joint Genome Institute"/>
            <person name="Kjaerbolling I."/>
            <person name="Vesth T."/>
            <person name="Frisvad J.C."/>
            <person name="Nybo J.L."/>
            <person name="Theobald S."/>
            <person name="Kildgaard S."/>
            <person name="Isbrandt T."/>
            <person name="Kuo A."/>
            <person name="Sato A."/>
            <person name="Lyhne E.K."/>
            <person name="Kogle M.E."/>
            <person name="Wiebenga A."/>
            <person name="Kun R.S."/>
            <person name="Lubbers R.J."/>
            <person name="Makela M.R."/>
            <person name="Barry K."/>
            <person name="Chovatia M."/>
            <person name="Clum A."/>
            <person name="Daum C."/>
            <person name="Haridas S."/>
            <person name="He G."/>
            <person name="LaButti K."/>
            <person name="Lipzen A."/>
            <person name="Mondo S."/>
            <person name="Riley R."/>
            <person name="Salamov A."/>
            <person name="Simmons B.A."/>
            <person name="Magnuson J.K."/>
            <person name="Henrissat B."/>
            <person name="Mortensen U.H."/>
            <person name="Larsen T.O."/>
            <person name="Devries R.P."/>
            <person name="Grigoriev I.V."/>
            <person name="Machida M."/>
            <person name="Baker S.E."/>
            <person name="Andersen M.R."/>
        </authorList>
    </citation>
    <scope>NUCLEOTIDE SEQUENCE [LARGE SCALE GENOMIC DNA]</scope>
    <source>
        <strain evidence="2 3">CBS 117625</strain>
    </source>
</reference>
<protein>
    <submittedName>
        <fullName evidence="2">Uncharacterized protein</fullName>
    </submittedName>
</protein>
<feature type="transmembrane region" description="Helical" evidence="1">
    <location>
        <begin position="26"/>
        <end position="49"/>
    </location>
</feature>
<keyword evidence="3" id="KW-1185">Reference proteome</keyword>
<feature type="transmembrane region" description="Helical" evidence="1">
    <location>
        <begin position="69"/>
        <end position="88"/>
    </location>
</feature>
<proteinExistence type="predicted"/>
<dbReference type="RefSeq" id="XP_031915973.1">
    <property type="nucleotide sequence ID" value="XM_032057010.1"/>
</dbReference>
<keyword evidence="1" id="KW-0812">Transmembrane</keyword>
<sequence length="641" mass="69658">MVRTTASVNDWLTEPQRLDRSVGMRVLRGSIGLFGVLASIPFLVLAGVAFDRVGREVDQKDWDRIQSGMSAAVTAFPIIFAAVMGRLLKAIATWQLEKGARLGILEQLLGSSTVAGAFTTQLFLRSFNLLGLGLLLLWALSPLGGQSSLHILHTTRQANITAANITYLDSTIQPAANIGGDVETTTSQQDALYLSLLLSPASVKQSPMDLWGNVKIPLMSRLNTTANETGWRHILDSSVISYASLMGVPMEGITARGNTSFHLETSYYDLDCFDISMQQRAIPFTEDSSLNFTSLGLPGVHVAATPKGTFLGGNGSLSCPMGCSLSFKLGLDRYISTGISANLMAFPNITGNEQTYFPDPPIFMFQSRWWGGPGITSFTTAYCHLYQIYVETAVTCVSDGASTPQCAVTAMRDSLRPHPAKDVTFFLSALIMQNFADRLVAGSSRGHAATSSLTERYMNNTANPMLADVRGDLPLFQLPPRTFSERLSQVINTYYLAGLQPFGTTGNLSAGAEIGPRYAPLSATGLRSVWNPTRYQINAGWMFMFLLATITMLVAAIACGILIDRTIVPDILGAVSSMTRDSTREPFPHGGSTLDGLDRARLLKEVSVRLGEVRDDSSSTRYLTFTGSEFSTRAQRERLYE</sequence>
<name>A0A5N6T0X0_ASPPS</name>
<dbReference type="GeneID" id="43641220"/>
<evidence type="ECO:0000256" key="1">
    <source>
        <dbReference type="SAM" id="Phobius"/>
    </source>
</evidence>
<evidence type="ECO:0000313" key="3">
    <source>
        <dbReference type="Proteomes" id="UP000325672"/>
    </source>
</evidence>
<keyword evidence="1" id="KW-0472">Membrane</keyword>
<dbReference type="OrthoDB" id="3692311at2759"/>
<dbReference type="Proteomes" id="UP000325672">
    <property type="component" value="Unassembled WGS sequence"/>
</dbReference>
<feature type="transmembrane region" description="Helical" evidence="1">
    <location>
        <begin position="541"/>
        <end position="563"/>
    </location>
</feature>
<gene>
    <name evidence="2" type="ORF">BDV38DRAFT_269678</name>
</gene>
<dbReference type="EMBL" id="ML743564">
    <property type="protein sequence ID" value="KAE8139910.1"/>
    <property type="molecule type" value="Genomic_DNA"/>
</dbReference>
<accession>A0A5N6T0X0</accession>
<evidence type="ECO:0000313" key="2">
    <source>
        <dbReference type="EMBL" id="KAE8139910.1"/>
    </source>
</evidence>